<dbReference type="AlphaFoldDB" id="A0A855Y4A1"/>
<accession>A0A855Y4A1</accession>
<proteinExistence type="predicted"/>
<sequence length="322" mass="36587">MKGGGMLDRRLLEEGLAVIVSSRERTGDLWHAHYGAGAIAAYFWLRENRLTALAAGSVTAEAKAMLRQHGLNDGLTSRKGEILPREEAEAHITAALDRTIGELHWVGHQAIYGALSLKAIRELDGWGTEHDMNQMVELIDSFERTIPGRSWVNTTVKEIRSLKLSEADGFPDIERPEQLSRLILDELGAFRTIYQAEAHHDLIGHMLTYGHALNILFELDYPALFHKGIPPFLTMVKALRLSRDVDVAQEMPTLQSPVDRLPLIRAERSVALPHELEYWLTDRRSRDWHGGHVFKFPFSFYHHARNGNSVPESWENFRYIIA</sequence>
<dbReference type="EMBL" id="QGTZ01000001">
    <property type="protein sequence ID" value="PWW45172.1"/>
    <property type="molecule type" value="Genomic_DNA"/>
</dbReference>
<comment type="caution">
    <text evidence="1">The sequence shown here is derived from an EMBL/GenBank/DDBJ whole genome shotgun (WGS) entry which is preliminary data.</text>
</comment>
<protein>
    <submittedName>
        <fullName evidence="1">Uncharacterized protein</fullName>
    </submittedName>
</protein>
<gene>
    <name evidence="1" type="ORF">DET56_101372</name>
</gene>
<evidence type="ECO:0000313" key="1">
    <source>
        <dbReference type="EMBL" id="PWW45172.1"/>
    </source>
</evidence>
<reference evidence="1 2" key="1">
    <citation type="submission" date="2018-05" db="EMBL/GenBank/DDBJ databases">
        <title>Freshwater and sediment microbial communities from various areas in North America, analyzing microbe dynamics in response to fracking.</title>
        <authorList>
            <person name="Lamendella R."/>
        </authorList>
    </citation>
    <scope>NUCLEOTIDE SEQUENCE [LARGE SCALE GENOMIC DNA]</scope>
    <source>
        <strain evidence="1 2">DB-3</strain>
    </source>
</reference>
<organism evidence="1 2">
    <name type="scientific">Paenibacillus pabuli</name>
    <dbReference type="NCBI Taxonomy" id="1472"/>
    <lineage>
        <taxon>Bacteria</taxon>
        <taxon>Bacillati</taxon>
        <taxon>Bacillota</taxon>
        <taxon>Bacilli</taxon>
        <taxon>Bacillales</taxon>
        <taxon>Paenibacillaceae</taxon>
        <taxon>Paenibacillus</taxon>
    </lineage>
</organism>
<evidence type="ECO:0000313" key="2">
    <source>
        <dbReference type="Proteomes" id="UP000247078"/>
    </source>
</evidence>
<name>A0A855Y4A1_9BACL</name>
<dbReference type="Proteomes" id="UP000247078">
    <property type="component" value="Unassembled WGS sequence"/>
</dbReference>